<gene>
    <name evidence="1" type="ORF">SS1G_11987</name>
</gene>
<dbReference type="KEGG" id="ssl:SS1G_11987"/>
<proteinExistence type="predicted"/>
<organism evidence="1 2">
    <name type="scientific">Sclerotinia sclerotiorum (strain ATCC 18683 / 1980 / Ss-1)</name>
    <name type="common">White mold</name>
    <name type="synonym">Whetzelinia sclerotiorum</name>
    <dbReference type="NCBI Taxonomy" id="665079"/>
    <lineage>
        <taxon>Eukaryota</taxon>
        <taxon>Fungi</taxon>
        <taxon>Dikarya</taxon>
        <taxon>Ascomycota</taxon>
        <taxon>Pezizomycotina</taxon>
        <taxon>Leotiomycetes</taxon>
        <taxon>Helotiales</taxon>
        <taxon>Sclerotiniaceae</taxon>
        <taxon>Sclerotinia</taxon>
    </lineage>
</organism>
<dbReference type="GeneID" id="5483017"/>
<dbReference type="InParanoid" id="A7F3Z1"/>
<accession>A7F3Z1</accession>
<name>A7F3Z1_SCLS1</name>
<reference evidence="2" key="1">
    <citation type="journal article" date="2011" name="PLoS Genet.">
        <title>Genomic analysis of the necrotrophic fungal pathogens Sclerotinia sclerotiorum and Botrytis cinerea.</title>
        <authorList>
            <person name="Amselem J."/>
            <person name="Cuomo C.A."/>
            <person name="van Kan J.A."/>
            <person name="Viaud M."/>
            <person name="Benito E.P."/>
            <person name="Couloux A."/>
            <person name="Coutinho P.M."/>
            <person name="de Vries R.P."/>
            <person name="Dyer P.S."/>
            <person name="Fillinger S."/>
            <person name="Fournier E."/>
            <person name="Gout L."/>
            <person name="Hahn M."/>
            <person name="Kohn L."/>
            <person name="Lapalu N."/>
            <person name="Plummer K.M."/>
            <person name="Pradier J.M."/>
            <person name="Quevillon E."/>
            <person name="Sharon A."/>
            <person name="Simon A."/>
            <person name="ten Have A."/>
            <person name="Tudzynski B."/>
            <person name="Tudzynski P."/>
            <person name="Wincker P."/>
            <person name="Andrew M."/>
            <person name="Anthouard V."/>
            <person name="Beever R.E."/>
            <person name="Beffa R."/>
            <person name="Benoit I."/>
            <person name="Bouzid O."/>
            <person name="Brault B."/>
            <person name="Chen Z."/>
            <person name="Choquer M."/>
            <person name="Collemare J."/>
            <person name="Cotton P."/>
            <person name="Danchin E.G."/>
            <person name="Da Silva C."/>
            <person name="Gautier A."/>
            <person name="Giraud C."/>
            <person name="Giraud T."/>
            <person name="Gonzalez C."/>
            <person name="Grossetete S."/>
            <person name="Guldener U."/>
            <person name="Henrissat B."/>
            <person name="Howlett B.J."/>
            <person name="Kodira C."/>
            <person name="Kretschmer M."/>
            <person name="Lappartient A."/>
            <person name="Leroch M."/>
            <person name="Levis C."/>
            <person name="Mauceli E."/>
            <person name="Neuveglise C."/>
            <person name="Oeser B."/>
            <person name="Pearson M."/>
            <person name="Poulain J."/>
            <person name="Poussereau N."/>
            <person name="Quesneville H."/>
            <person name="Rascle C."/>
            <person name="Schumacher J."/>
            <person name="Segurens B."/>
            <person name="Sexton A."/>
            <person name="Silva E."/>
            <person name="Sirven C."/>
            <person name="Soanes D.M."/>
            <person name="Talbot N.J."/>
            <person name="Templeton M."/>
            <person name="Yandava C."/>
            <person name="Yarden O."/>
            <person name="Zeng Q."/>
            <person name="Rollins J.A."/>
            <person name="Lebrun M.H."/>
            <person name="Dickman M."/>
        </authorList>
    </citation>
    <scope>NUCLEOTIDE SEQUENCE [LARGE SCALE GENOMIC DNA]</scope>
    <source>
        <strain evidence="2">ATCC 18683 / 1980 / Ss-1</strain>
    </source>
</reference>
<keyword evidence="2" id="KW-1185">Reference proteome</keyword>
<dbReference type="AlphaFoldDB" id="A7F3Z1"/>
<protein>
    <submittedName>
        <fullName evidence="1">Uncharacterized protein</fullName>
    </submittedName>
</protein>
<dbReference type="Proteomes" id="UP000001312">
    <property type="component" value="Unassembled WGS sequence"/>
</dbReference>
<evidence type="ECO:0000313" key="2">
    <source>
        <dbReference type="Proteomes" id="UP000001312"/>
    </source>
</evidence>
<sequence length="68" mass="7532">MYTFIDTTSPSRVYPYLVPPITLLIPRTAATGQQRDAKEMANELKHILATSKLITAKLTTKSEILPGD</sequence>
<dbReference type="EMBL" id="CH476640">
    <property type="protein sequence ID" value="EDN97462.1"/>
    <property type="molecule type" value="Genomic_DNA"/>
</dbReference>
<dbReference type="RefSeq" id="XP_001586958.1">
    <property type="nucleotide sequence ID" value="XM_001586908.1"/>
</dbReference>
<evidence type="ECO:0000313" key="1">
    <source>
        <dbReference type="EMBL" id="EDN97462.1"/>
    </source>
</evidence>